<feature type="non-terminal residue" evidence="1">
    <location>
        <position position="1"/>
    </location>
</feature>
<dbReference type="Proteomes" id="UP000553632">
    <property type="component" value="Unassembled WGS sequence"/>
</dbReference>
<evidence type="ECO:0000313" key="1">
    <source>
        <dbReference type="EMBL" id="KAF4741762.1"/>
    </source>
</evidence>
<name>A0A7J6TAG3_PEROL</name>
<dbReference type="AlphaFoldDB" id="A0A7J6TAG3"/>
<comment type="caution">
    <text evidence="1">The sequence shown here is derived from an EMBL/GenBank/DDBJ whole genome shotgun (WGS) entry which is preliminary data.</text>
</comment>
<reference evidence="1 2" key="1">
    <citation type="submission" date="2020-04" db="EMBL/GenBank/DDBJ databases">
        <title>Perkinsus olseni comparative genomics.</title>
        <authorList>
            <person name="Bogema D.R."/>
        </authorList>
    </citation>
    <scope>NUCLEOTIDE SEQUENCE [LARGE SCALE GENOMIC DNA]</scope>
    <source>
        <strain evidence="1 2">ATCC PRA-207</strain>
    </source>
</reference>
<sequence>CITGLRRLKYIIHEYTGPLLEAYLQHTLSSSSLTVNADHGDEEQGRDNEILILLSTTTRACLKQRLEDRAAALQQAVTALPALDPHYDVTSLYDDIDDDHHQDDDGSIGGKVYRIHTTEGERALSTRATATAGVEEEQQQQQSMMLSTATTAVGAALIKTCTDDNFQRGTEH</sequence>
<evidence type="ECO:0000313" key="2">
    <source>
        <dbReference type="Proteomes" id="UP000553632"/>
    </source>
</evidence>
<keyword evidence="2" id="KW-1185">Reference proteome</keyword>
<protein>
    <submittedName>
        <fullName evidence="1">Uncharacterized protein</fullName>
    </submittedName>
</protein>
<gene>
    <name evidence="1" type="ORF">FOZ63_014870</name>
</gene>
<accession>A0A7J6TAG3</accession>
<organism evidence="1 2">
    <name type="scientific">Perkinsus olseni</name>
    <name type="common">Perkinsus atlanticus</name>
    <dbReference type="NCBI Taxonomy" id="32597"/>
    <lineage>
        <taxon>Eukaryota</taxon>
        <taxon>Sar</taxon>
        <taxon>Alveolata</taxon>
        <taxon>Perkinsozoa</taxon>
        <taxon>Perkinsea</taxon>
        <taxon>Perkinsida</taxon>
        <taxon>Perkinsidae</taxon>
        <taxon>Perkinsus</taxon>
    </lineage>
</organism>
<feature type="non-terminal residue" evidence="1">
    <location>
        <position position="172"/>
    </location>
</feature>
<dbReference type="EMBL" id="JABANO010012461">
    <property type="protein sequence ID" value="KAF4741762.1"/>
    <property type="molecule type" value="Genomic_DNA"/>
</dbReference>
<proteinExistence type="predicted"/>